<dbReference type="AlphaFoldDB" id="A0A0M8JPY2"/>
<gene>
    <name evidence="3" type="ORF">ADN01_00960</name>
    <name evidence="2" type="ORF">LSAC_03051</name>
</gene>
<keyword evidence="1" id="KW-0812">Transmembrane</keyword>
<keyword evidence="1" id="KW-0472">Membrane</keyword>
<keyword evidence="1" id="KW-1133">Transmembrane helix</keyword>
<feature type="transmembrane region" description="Helical" evidence="1">
    <location>
        <begin position="21"/>
        <end position="46"/>
    </location>
</feature>
<feature type="transmembrane region" description="Helical" evidence="1">
    <location>
        <begin position="66"/>
        <end position="83"/>
    </location>
</feature>
<accession>A0A0M8JPY2</accession>
<keyword evidence="4" id="KW-1185">Reference proteome</keyword>
<protein>
    <recommendedName>
        <fullName evidence="5">Band 7 domain-containing protein</fullName>
    </recommendedName>
</protein>
<proteinExistence type="predicted"/>
<dbReference type="Proteomes" id="UP000050501">
    <property type="component" value="Unassembled WGS sequence"/>
</dbReference>
<dbReference type="STRING" id="229921.ADN01_00960"/>
<evidence type="ECO:0000256" key="1">
    <source>
        <dbReference type="SAM" id="Phobius"/>
    </source>
</evidence>
<evidence type="ECO:0000313" key="4">
    <source>
        <dbReference type="Proteomes" id="UP000050501"/>
    </source>
</evidence>
<sequence>MQNRMPRFNRRRERPQVDTEAWQQLLALVRMGLVVLMLSGFAFLGGALFEDVDVNGIAESLHGANILLRFFPLWMFRLGVWIFHPLHVRYAIAPLAALVAVMVAGARFVQDIYNLPKFSHGLKYILSSMFGLDYPELTIDGGQMIRGKKEVNLIDAVGGPGYVLIQPGNAVLFRELRRPSNVSITRSYFVAPFETVGQIANLDDQHDSNNDVKTMTRDGILVILHDVQFRYRILPEESGGRVIRRSLDRPYPYSEDAMRNMAYNLSVTKDGLESWHAAVRKSVTGVISDYINSHYLDELTAPMNEDRSPRDVIRADFDLPDRKARLKNLGAELLWIDIGHIEIVQEAVDERRVGYWAAEWLGDANAKRAFSDARRQAYTELGRAEAQAEVIISIAHALENVQMNNDPRENLRTIFLQRVASTLDALRDQNLRNQEGEPHD</sequence>
<organism evidence="2">
    <name type="scientific">Levilinea saccharolytica</name>
    <dbReference type="NCBI Taxonomy" id="229921"/>
    <lineage>
        <taxon>Bacteria</taxon>
        <taxon>Bacillati</taxon>
        <taxon>Chloroflexota</taxon>
        <taxon>Anaerolineae</taxon>
        <taxon>Anaerolineales</taxon>
        <taxon>Anaerolineaceae</taxon>
        <taxon>Levilinea</taxon>
    </lineage>
</organism>
<evidence type="ECO:0000313" key="2">
    <source>
        <dbReference type="EMBL" id="GAP19152.1"/>
    </source>
</evidence>
<reference evidence="2" key="1">
    <citation type="journal article" date="2015" name="Genome Announc.">
        <title>Draft Genome Sequences of Anaerolinea thermolimosa IMO-1, Bellilinea caldifistulae GOMI-1, Leptolinea tardivitalis YMTK-2, Levilinea saccharolytica KIBI-1, Longilinea arvoryzae KOME-1, Previously Described as Members of the Class Anaerolineae (Chloroflexi).</title>
        <authorList>
            <person name="Matsuura N."/>
            <person name="Tourlousse M.D."/>
            <person name="Ohashi A."/>
            <person name="Hugenholtz P."/>
            <person name="Sekiguchi Y."/>
        </authorList>
    </citation>
    <scope>NUCLEOTIDE SEQUENCE</scope>
    <source>
        <strain evidence="2">KIBI-1</strain>
    </source>
</reference>
<dbReference type="OrthoDB" id="153337at2"/>
<evidence type="ECO:0008006" key="5">
    <source>
        <dbReference type="Google" id="ProtNLM"/>
    </source>
</evidence>
<dbReference type="EMBL" id="DF967975">
    <property type="protein sequence ID" value="GAP19152.1"/>
    <property type="molecule type" value="Genomic_DNA"/>
</dbReference>
<reference evidence="3 4" key="2">
    <citation type="submission" date="2015-07" db="EMBL/GenBank/DDBJ databases">
        <title>Genome sequence of Levilinea saccharolytica DSM 16555.</title>
        <authorList>
            <person name="Hemp J."/>
            <person name="Ward L.M."/>
            <person name="Pace L.A."/>
            <person name="Fischer W.W."/>
        </authorList>
    </citation>
    <scope>NUCLEOTIDE SEQUENCE [LARGE SCALE GENOMIC DNA]</scope>
    <source>
        <strain evidence="3 4">KIBI-1</strain>
    </source>
</reference>
<name>A0A0M8JPY2_9CHLR</name>
<dbReference type="EMBL" id="LGCM01000003">
    <property type="protein sequence ID" value="KPL91529.1"/>
    <property type="molecule type" value="Genomic_DNA"/>
</dbReference>
<evidence type="ECO:0000313" key="3">
    <source>
        <dbReference type="EMBL" id="KPL91529.1"/>
    </source>
</evidence>
<feature type="transmembrane region" description="Helical" evidence="1">
    <location>
        <begin position="90"/>
        <end position="109"/>
    </location>
</feature>
<dbReference type="RefSeq" id="WP_062419455.1">
    <property type="nucleotide sequence ID" value="NZ_BBXZ01000160.1"/>
</dbReference>